<feature type="compositionally biased region" description="Low complexity" evidence="5">
    <location>
        <begin position="313"/>
        <end position="323"/>
    </location>
</feature>
<feature type="compositionally biased region" description="Low complexity" evidence="5">
    <location>
        <begin position="373"/>
        <end position="384"/>
    </location>
</feature>
<feature type="compositionally biased region" description="Polar residues" evidence="5">
    <location>
        <begin position="301"/>
        <end position="312"/>
    </location>
</feature>
<dbReference type="Gene3D" id="4.10.1060.10">
    <property type="entry name" value="Zinc finger, RanBP2-type"/>
    <property type="match status" value="4"/>
</dbReference>
<name>A0ABR4MWS1_9FUNG</name>
<evidence type="ECO:0000256" key="4">
    <source>
        <dbReference type="PROSITE-ProRule" id="PRU00322"/>
    </source>
</evidence>
<dbReference type="Pfam" id="PF00641">
    <property type="entry name" value="Zn_ribbon_RanBP"/>
    <property type="match status" value="4"/>
</dbReference>
<dbReference type="InterPro" id="IPR053000">
    <property type="entry name" value="WSS1-like_metalloprotease"/>
</dbReference>
<feature type="domain" description="RanBP2-type" evidence="6">
    <location>
        <begin position="833"/>
        <end position="862"/>
    </location>
</feature>
<proteinExistence type="predicted"/>
<dbReference type="PANTHER" id="PTHR46622:SF1">
    <property type="entry name" value="DNA-DEPENDENT METALLOPROTEASE WSS1"/>
    <property type="match status" value="1"/>
</dbReference>
<feature type="region of interest" description="Disordered" evidence="5">
    <location>
        <begin position="1"/>
        <end position="67"/>
    </location>
</feature>
<feature type="compositionally biased region" description="Low complexity" evidence="5">
    <location>
        <begin position="350"/>
        <end position="360"/>
    </location>
</feature>
<dbReference type="SMART" id="SM00547">
    <property type="entry name" value="ZnF_RBZ"/>
    <property type="match status" value="4"/>
</dbReference>
<feature type="region of interest" description="Disordered" evidence="5">
    <location>
        <begin position="200"/>
        <end position="227"/>
    </location>
</feature>
<keyword evidence="2 4" id="KW-0863">Zinc-finger</keyword>
<evidence type="ECO:0000259" key="6">
    <source>
        <dbReference type="PROSITE" id="PS50199"/>
    </source>
</evidence>
<feature type="region of interest" description="Disordered" evidence="5">
    <location>
        <begin position="301"/>
        <end position="327"/>
    </location>
</feature>
<evidence type="ECO:0000256" key="2">
    <source>
        <dbReference type="ARBA" id="ARBA00022771"/>
    </source>
</evidence>
<feature type="region of interest" description="Disordered" evidence="5">
    <location>
        <begin position="350"/>
        <end position="392"/>
    </location>
</feature>
<dbReference type="PROSITE" id="PS50199">
    <property type="entry name" value="ZF_RANBP2_2"/>
    <property type="match status" value="3"/>
</dbReference>
<gene>
    <name evidence="7" type="ORF">HK105_208879</name>
</gene>
<dbReference type="Proteomes" id="UP001527925">
    <property type="component" value="Unassembled WGS sequence"/>
</dbReference>
<feature type="region of interest" description="Disordered" evidence="5">
    <location>
        <begin position="83"/>
        <end position="143"/>
    </location>
</feature>
<dbReference type="PANTHER" id="PTHR46622">
    <property type="entry name" value="DNA-DEPENDENT METALLOPROTEASE WSS1"/>
    <property type="match status" value="1"/>
</dbReference>
<comment type="caution">
    <text evidence="7">The sequence shown here is derived from an EMBL/GenBank/DDBJ whole genome shotgun (WGS) entry which is preliminary data.</text>
</comment>
<evidence type="ECO:0000313" key="7">
    <source>
        <dbReference type="EMBL" id="KAL2911671.1"/>
    </source>
</evidence>
<reference evidence="7 8" key="1">
    <citation type="submission" date="2023-09" db="EMBL/GenBank/DDBJ databases">
        <title>Pangenome analysis of Batrachochytrium dendrobatidis and related Chytrids.</title>
        <authorList>
            <person name="Yacoub M.N."/>
            <person name="Stajich J.E."/>
            <person name="James T.Y."/>
        </authorList>
    </citation>
    <scope>NUCLEOTIDE SEQUENCE [LARGE SCALE GENOMIC DNA]</scope>
    <source>
        <strain evidence="7 8">JEL0888</strain>
    </source>
</reference>
<dbReference type="InterPro" id="IPR036443">
    <property type="entry name" value="Znf_RanBP2_sf"/>
</dbReference>
<dbReference type="PROSITE" id="PS01358">
    <property type="entry name" value="ZF_RANBP2_1"/>
    <property type="match status" value="3"/>
</dbReference>
<accession>A0ABR4MWS1</accession>
<dbReference type="EMBL" id="JADGIZ020000094">
    <property type="protein sequence ID" value="KAL2911671.1"/>
    <property type="molecule type" value="Genomic_DNA"/>
</dbReference>
<keyword evidence="1" id="KW-0479">Metal-binding</keyword>
<evidence type="ECO:0000256" key="3">
    <source>
        <dbReference type="ARBA" id="ARBA00022833"/>
    </source>
</evidence>
<organism evidence="7 8">
    <name type="scientific">Polyrhizophydium stewartii</name>
    <dbReference type="NCBI Taxonomy" id="2732419"/>
    <lineage>
        <taxon>Eukaryota</taxon>
        <taxon>Fungi</taxon>
        <taxon>Fungi incertae sedis</taxon>
        <taxon>Chytridiomycota</taxon>
        <taxon>Chytridiomycota incertae sedis</taxon>
        <taxon>Chytridiomycetes</taxon>
        <taxon>Rhizophydiales</taxon>
        <taxon>Rhizophydiales incertae sedis</taxon>
        <taxon>Polyrhizophydium</taxon>
    </lineage>
</organism>
<feature type="compositionally biased region" description="Acidic residues" evidence="5">
    <location>
        <begin position="93"/>
        <end position="110"/>
    </location>
</feature>
<evidence type="ECO:0000256" key="1">
    <source>
        <dbReference type="ARBA" id="ARBA00022723"/>
    </source>
</evidence>
<protein>
    <recommendedName>
        <fullName evidence="6">RanBP2-type domain-containing protein</fullName>
    </recommendedName>
</protein>
<evidence type="ECO:0000313" key="8">
    <source>
        <dbReference type="Proteomes" id="UP001527925"/>
    </source>
</evidence>
<feature type="compositionally biased region" description="Low complexity" evidence="5">
    <location>
        <begin position="8"/>
        <end position="39"/>
    </location>
</feature>
<feature type="compositionally biased region" description="Low complexity" evidence="5">
    <location>
        <begin position="207"/>
        <end position="225"/>
    </location>
</feature>
<dbReference type="SUPFAM" id="SSF90209">
    <property type="entry name" value="Ran binding protein zinc finger-like"/>
    <property type="match status" value="3"/>
</dbReference>
<feature type="domain" description="RanBP2-type" evidence="6">
    <location>
        <begin position="674"/>
        <end position="703"/>
    </location>
</feature>
<feature type="domain" description="RanBP2-type" evidence="6">
    <location>
        <begin position="780"/>
        <end position="809"/>
    </location>
</feature>
<feature type="region of interest" description="Disordered" evidence="5">
    <location>
        <begin position="469"/>
        <end position="498"/>
    </location>
</feature>
<keyword evidence="8" id="KW-1185">Reference proteome</keyword>
<sequence>MPADRPDAAGGQPTATPGPTGRRAGLVLRAGSSASGAAATPYAKPTPDERHRRSKARSAAKPAAAAGSSFTRLLNFLGVGTPARRSAGAAGEQSEDDDRSDADSGDDAEGSQDSRGEDLGTGTLGDDARGQAPKPSAAAASGRHGGLISASALLAAPTPGPARKSVLASAAPSAAQGLRQPPAALSQKQAEAVDDAVVNGNDLSEQPGAAAESALAPPAVAARPPADTRKTPFVFGDASASSHAFEFSLGFLASRRGQTLTDDAIEAFMGILGQGTALPGDQSAETRQPMLFSRPVFASQRMSRSASLNGPPSSTSSTHTSVSKIRISRKPVHYAGSGFGVARTRPAASKWGGASASARAPGTPLSKSAPILRPRAPAESSAESPAKRLKTSGSITAATSSLLASSSAASFPESSGLQSKPLTSAAQTILSTLDEVDAPPTNTLMPFGSIKPLPNPYIGAASIPTVDLDTTIPEKRKRSDSSAAEGNAAKASHQAEPEPPVLVFSSQDQQSSAVFKPTFKAGSKERKQELAPEQVTPKAKAPAIVVADEPKISAIPPFKAPVAFKPPVPKPVAVEATPFVVPSKPAAQPANALAPSEVFKLISALPTSKLPSFSFVADKLSVSELPPSISVLSAWQSVKQKVQSLPNADLPKFEFHATATSSSAVVISVATKPKSSGWTCNACLVPNPADAKACVACETPAPSAELKAAAAPASISFGGFGAAAKPKSSGRTCSACLVPNPADAKACVACETPAPSAEPKAAAAPASISFGGFGAAAKPKSSGWTCNACLVPNPADAKACVACETPAPSAEPKAAAAPASISFGGFGAAAKPKSSGWTCSVCLVPNPADSNACIACTNERPK</sequence>
<evidence type="ECO:0000256" key="5">
    <source>
        <dbReference type="SAM" id="MobiDB-lite"/>
    </source>
</evidence>
<keyword evidence="3" id="KW-0862">Zinc</keyword>
<dbReference type="InterPro" id="IPR001876">
    <property type="entry name" value="Znf_RanBP2"/>
</dbReference>